<name>A0A150XET8_9BACT</name>
<keyword evidence="2" id="KW-0812">Transmembrane</keyword>
<dbReference type="Proteomes" id="UP000075606">
    <property type="component" value="Unassembled WGS sequence"/>
</dbReference>
<evidence type="ECO:0000313" key="3">
    <source>
        <dbReference type="EMBL" id="KYG77220.1"/>
    </source>
</evidence>
<keyword evidence="4" id="KW-1185">Reference proteome</keyword>
<protein>
    <submittedName>
        <fullName evidence="3">Uncharacterized protein</fullName>
    </submittedName>
</protein>
<feature type="transmembrane region" description="Helical" evidence="2">
    <location>
        <begin position="21"/>
        <end position="39"/>
    </location>
</feature>
<evidence type="ECO:0000256" key="1">
    <source>
        <dbReference type="SAM" id="Coils"/>
    </source>
</evidence>
<keyword evidence="2" id="KW-1133">Transmembrane helix</keyword>
<gene>
    <name evidence="3" type="ORF">AWW68_00175</name>
</gene>
<comment type="caution">
    <text evidence="3">The sequence shown here is derived from an EMBL/GenBank/DDBJ whole genome shotgun (WGS) entry which is preliminary data.</text>
</comment>
<reference evidence="3 4" key="1">
    <citation type="submission" date="2016-01" db="EMBL/GenBank/DDBJ databases">
        <title>Genome sequencing of Roseivirga spongicola UST030701-084.</title>
        <authorList>
            <person name="Selvaratnam C."/>
            <person name="Thevarajoo S."/>
            <person name="Goh K.M."/>
            <person name="Ee R."/>
            <person name="Chan K.-G."/>
            <person name="Chong C.S."/>
        </authorList>
    </citation>
    <scope>NUCLEOTIDE SEQUENCE [LARGE SCALE GENOMIC DNA]</scope>
    <source>
        <strain evidence="3 4">UST030701-084</strain>
    </source>
</reference>
<keyword evidence="1" id="KW-0175">Coiled coil</keyword>
<sequence length="257" mass="29597">MNRKKQYKKFIALLKDQPVSLALMIVLGLMLWAGDYSLSNQVYLLIFELPWQANLMAAFIGAFFAATPKLTAYQFAKGNYWLGVIGLIIMTFFIFILFIGQKEVIVQSSHDLLSGLLGDANPINEVQESKVHYIATGLLSVLCLFSLFISFQYFSAKRGSLPLDKLLLKRFVLRKLQSEIQLVDGNLQRLEDKPRNFAESKVHQNIQELEDSLHLQQQELNRHDVLKEIDERFYENLRSRVILAIYTTYIINNNSKS</sequence>
<dbReference type="EMBL" id="LRPC01000001">
    <property type="protein sequence ID" value="KYG77220.1"/>
    <property type="molecule type" value="Genomic_DNA"/>
</dbReference>
<keyword evidence="2" id="KW-0472">Membrane</keyword>
<accession>A0A150XET8</accession>
<feature type="transmembrane region" description="Helical" evidence="2">
    <location>
        <begin position="80"/>
        <end position="100"/>
    </location>
</feature>
<proteinExistence type="predicted"/>
<dbReference type="AlphaFoldDB" id="A0A150XET8"/>
<organism evidence="3 4">
    <name type="scientific">Roseivirga spongicola</name>
    <dbReference type="NCBI Taxonomy" id="333140"/>
    <lineage>
        <taxon>Bacteria</taxon>
        <taxon>Pseudomonadati</taxon>
        <taxon>Bacteroidota</taxon>
        <taxon>Cytophagia</taxon>
        <taxon>Cytophagales</taxon>
        <taxon>Roseivirgaceae</taxon>
        <taxon>Roseivirga</taxon>
    </lineage>
</organism>
<feature type="transmembrane region" description="Helical" evidence="2">
    <location>
        <begin position="131"/>
        <end position="151"/>
    </location>
</feature>
<dbReference type="RefSeq" id="WP_068215354.1">
    <property type="nucleotide sequence ID" value="NZ_CP139724.1"/>
</dbReference>
<evidence type="ECO:0000256" key="2">
    <source>
        <dbReference type="SAM" id="Phobius"/>
    </source>
</evidence>
<feature type="transmembrane region" description="Helical" evidence="2">
    <location>
        <begin position="51"/>
        <end position="68"/>
    </location>
</feature>
<dbReference type="STRING" id="333140.AWW68_00175"/>
<feature type="coiled-coil region" evidence="1">
    <location>
        <begin position="173"/>
        <end position="226"/>
    </location>
</feature>
<evidence type="ECO:0000313" key="4">
    <source>
        <dbReference type="Proteomes" id="UP000075606"/>
    </source>
</evidence>